<dbReference type="EMBL" id="UAUE01000005">
    <property type="protein sequence ID" value="SPY94798.1"/>
    <property type="molecule type" value="Genomic_DNA"/>
</dbReference>
<keyword evidence="3" id="KW-0808">Transferase</keyword>
<keyword evidence="1" id="KW-0812">Transmembrane</keyword>
<keyword evidence="3" id="KW-0328">Glycosyltransferase</keyword>
<protein>
    <submittedName>
        <fullName evidence="3">Lipopolysaccharide core biosynthesis glycosyl transferase</fullName>
        <ecNumber evidence="3">2.4.1.52</ecNumber>
    </submittedName>
</protein>
<dbReference type="GO" id="GO:0047265">
    <property type="term" value="F:poly(glycerol-phosphate) alpha-glucosyltransferase activity"/>
    <property type="evidence" value="ECO:0007669"/>
    <property type="project" value="UniProtKB-EC"/>
</dbReference>
<dbReference type="GO" id="GO:1901135">
    <property type="term" value="P:carbohydrate derivative metabolic process"/>
    <property type="evidence" value="ECO:0007669"/>
    <property type="project" value="UniProtKB-ARBA"/>
</dbReference>
<dbReference type="AlphaFoldDB" id="A0A2X2BK00"/>
<proteinExistence type="predicted"/>
<keyword evidence="1" id="KW-1133">Transmembrane helix</keyword>
<feature type="transmembrane region" description="Helical" evidence="1">
    <location>
        <begin position="15"/>
        <end position="34"/>
    </location>
</feature>
<feature type="domain" description="Glycosyl transferase family 1" evidence="2">
    <location>
        <begin position="118"/>
        <end position="247"/>
    </location>
</feature>
<organism evidence="3 4">
    <name type="scientific">Proteus mirabilis</name>
    <dbReference type="NCBI Taxonomy" id="584"/>
    <lineage>
        <taxon>Bacteria</taxon>
        <taxon>Pseudomonadati</taxon>
        <taxon>Pseudomonadota</taxon>
        <taxon>Gammaproteobacteria</taxon>
        <taxon>Enterobacterales</taxon>
        <taxon>Morganellaceae</taxon>
        <taxon>Proteus</taxon>
    </lineage>
</organism>
<accession>A0A2X2BK00</accession>
<gene>
    <name evidence="3" type="primary">wabH_2</name>
    <name evidence="3" type="ORF">NCTC10975_01148</name>
</gene>
<evidence type="ECO:0000313" key="3">
    <source>
        <dbReference type="EMBL" id="SPY94798.1"/>
    </source>
</evidence>
<dbReference type="InterPro" id="IPR001296">
    <property type="entry name" value="Glyco_trans_1"/>
</dbReference>
<dbReference type="PANTHER" id="PTHR12526">
    <property type="entry name" value="GLYCOSYLTRANSFERASE"/>
    <property type="match status" value="1"/>
</dbReference>
<dbReference type="PANTHER" id="PTHR12526:SF630">
    <property type="entry name" value="GLYCOSYLTRANSFERASE"/>
    <property type="match status" value="1"/>
</dbReference>
<evidence type="ECO:0000259" key="2">
    <source>
        <dbReference type="Pfam" id="PF00534"/>
    </source>
</evidence>
<evidence type="ECO:0000256" key="1">
    <source>
        <dbReference type="SAM" id="Phobius"/>
    </source>
</evidence>
<dbReference type="SUPFAM" id="SSF53756">
    <property type="entry name" value="UDP-Glycosyltransferase/glycogen phosphorylase"/>
    <property type="match status" value="1"/>
</dbReference>
<dbReference type="Proteomes" id="UP000251485">
    <property type="component" value="Unassembled WGS sequence"/>
</dbReference>
<name>A0A2X2BK00_PROMI</name>
<evidence type="ECO:0000313" key="4">
    <source>
        <dbReference type="Proteomes" id="UP000251485"/>
    </source>
</evidence>
<sequence length="249" mass="28665">MWKIRNIILKENYDVILTTVAYFGITFSFLLPFINRKKKIYIYRETNIPSIYNKNFNILKRIIFKLGYLYTMKNYDYIICQSNDMINDLNIYSSIPSRKIIKINNPITRPECHPSIINNKKSENYVFAAGRLTQQKGFLDLIKNYSTSNALKKNIKLYIAGMGPQYNEMKILINSLNLNANIILLGFKDDLSSYLLNAKAFILSSNYEGFPNIVLEALSYGCPVLSNDCPGGINEIIIPNFNGLIYSKK</sequence>
<dbReference type="EC" id="2.4.1.52" evidence="3"/>
<dbReference type="CDD" id="cd03811">
    <property type="entry name" value="GT4_GT28_WabH-like"/>
    <property type="match status" value="1"/>
</dbReference>
<reference evidence="3 4" key="1">
    <citation type="submission" date="2018-06" db="EMBL/GenBank/DDBJ databases">
        <authorList>
            <consortium name="Pathogen Informatics"/>
            <person name="Doyle S."/>
        </authorList>
    </citation>
    <scope>NUCLEOTIDE SEQUENCE [LARGE SCALE GENOMIC DNA]</scope>
    <source>
        <strain evidence="3 4">NCTC10975</strain>
    </source>
</reference>
<dbReference type="Gene3D" id="3.40.50.2000">
    <property type="entry name" value="Glycogen Phosphorylase B"/>
    <property type="match status" value="2"/>
</dbReference>
<dbReference type="Pfam" id="PF00534">
    <property type="entry name" value="Glycos_transf_1"/>
    <property type="match status" value="1"/>
</dbReference>
<keyword evidence="1" id="KW-0472">Membrane</keyword>